<reference evidence="7" key="1">
    <citation type="submission" date="2020-08" db="EMBL/GenBank/DDBJ databases">
        <title>Pontibacter sp. SD6 16S ribosomal RNA gene Genome sequencing and assembly.</title>
        <authorList>
            <person name="Kang M."/>
        </authorList>
    </citation>
    <scope>NUCLEOTIDE SEQUENCE</scope>
    <source>
        <strain evidence="7">SD6</strain>
    </source>
</reference>
<keyword evidence="6" id="KW-0325">Glycoprotein</keyword>
<evidence type="ECO:0000256" key="4">
    <source>
        <dbReference type="ARBA" id="ARBA00022801"/>
    </source>
</evidence>
<dbReference type="GO" id="GO:0003676">
    <property type="term" value="F:nucleic acid binding"/>
    <property type="evidence" value="ECO:0007669"/>
    <property type="project" value="InterPro"/>
</dbReference>
<dbReference type="InterPro" id="IPR003154">
    <property type="entry name" value="S1/P1nuclease"/>
</dbReference>
<dbReference type="PANTHER" id="PTHR33146">
    <property type="entry name" value="ENDONUCLEASE 4"/>
    <property type="match status" value="1"/>
</dbReference>
<dbReference type="GO" id="GO:0004519">
    <property type="term" value="F:endonuclease activity"/>
    <property type="evidence" value="ECO:0007669"/>
    <property type="project" value="UniProtKB-KW"/>
</dbReference>
<dbReference type="Pfam" id="PF02265">
    <property type="entry name" value="S1-P1_nuclease"/>
    <property type="match status" value="1"/>
</dbReference>
<dbReference type="GO" id="GO:0016788">
    <property type="term" value="F:hydrolase activity, acting on ester bonds"/>
    <property type="evidence" value="ECO:0007669"/>
    <property type="project" value="InterPro"/>
</dbReference>
<comment type="caution">
    <text evidence="7">The sequence shown here is derived from an EMBL/GenBank/DDBJ whole genome shotgun (WGS) entry which is preliminary data.</text>
</comment>
<proteinExistence type="predicted"/>
<evidence type="ECO:0000256" key="6">
    <source>
        <dbReference type="ARBA" id="ARBA00023180"/>
    </source>
</evidence>
<evidence type="ECO:0000256" key="3">
    <source>
        <dbReference type="ARBA" id="ARBA00022759"/>
    </source>
</evidence>
<dbReference type="CDD" id="cd11010">
    <property type="entry name" value="S1-P1_nuclease"/>
    <property type="match status" value="1"/>
</dbReference>
<evidence type="ECO:0000256" key="2">
    <source>
        <dbReference type="ARBA" id="ARBA00022723"/>
    </source>
</evidence>
<keyword evidence="4" id="KW-0378">Hydrolase</keyword>
<protein>
    <submittedName>
        <fullName evidence="7">S1/P1 nuclease</fullName>
    </submittedName>
</protein>
<evidence type="ECO:0000313" key="8">
    <source>
        <dbReference type="Proteomes" id="UP000603640"/>
    </source>
</evidence>
<dbReference type="SUPFAM" id="SSF48537">
    <property type="entry name" value="Phospholipase C/P1 nuclease"/>
    <property type="match status" value="1"/>
</dbReference>
<dbReference type="GO" id="GO:0006308">
    <property type="term" value="P:DNA catabolic process"/>
    <property type="evidence" value="ECO:0007669"/>
    <property type="project" value="InterPro"/>
</dbReference>
<keyword evidence="8" id="KW-1185">Reference proteome</keyword>
<dbReference type="GO" id="GO:0046872">
    <property type="term" value="F:metal ion binding"/>
    <property type="evidence" value="ECO:0007669"/>
    <property type="project" value="UniProtKB-KW"/>
</dbReference>
<dbReference type="PANTHER" id="PTHR33146:SF26">
    <property type="entry name" value="ENDONUCLEASE 4"/>
    <property type="match status" value="1"/>
</dbReference>
<evidence type="ECO:0000256" key="1">
    <source>
        <dbReference type="ARBA" id="ARBA00022722"/>
    </source>
</evidence>
<sequence>MAYLPSQAMAWGMLGHRVVGEIAERNLTCKAKKNIKKILGNESLAIASNWADFIKSDPSYDYLGPWHYINFKQGLTLDQFTASVMQDTSTNVHTKLNMMVSELKNNKNLTQDKKQMYLRLIIHMVGDIHQPMHAGRPEDLGGNRVRLSWFNTPTNLHRVWDEQLVEYQNLSYTEYATALNFTDKSQRRTWQQAPVSTWIYESYQIADKLYEGVKPEEKLGYRYNFDHVDTLNDRLLKGGIRLAGLLNEIFG</sequence>
<dbReference type="InterPro" id="IPR008947">
    <property type="entry name" value="PLipase_C/P1_nuclease_dom_sf"/>
</dbReference>
<dbReference type="Proteomes" id="UP000603640">
    <property type="component" value="Unassembled WGS sequence"/>
</dbReference>
<dbReference type="Gene3D" id="1.10.575.10">
    <property type="entry name" value="P1 Nuclease"/>
    <property type="match status" value="1"/>
</dbReference>
<evidence type="ECO:0000313" key="7">
    <source>
        <dbReference type="EMBL" id="MBC5992445.1"/>
    </source>
</evidence>
<keyword evidence="1" id="KW-0540">Nuclease</keyword>
<organism evidence="7 8">
    <name type="scientific">Pontibacter cellulosilyticus</name>
    <dbReference type="NCBI Taxonomy" id="1720253"/>
    <lineage>
        <taxon>Bacteria</taxon>
        <taxon>Pseudomonadati</taxon>
        <taxon>Bacteroidota</taxon>
        <taxon>Cytophagia</taxon>
        <taxon>Cytophagales</taxon>
        <taxon>Hymenobacteraceae</taxon>
        <taxon>Pontibacter</taxon>
    </lineage>
</organism>
<dbReference type="EMBL" id="JACRVF010000001">
    <property type="protein sequence ID" value="MBC5992445.1"/>
    <property type="molecule type" value="Genomic_DNA"/>
</dbReference>
<keyword evidence="2" id="KW-0479">Metal-binding</keyword>
<gene>
    <name evidence="7" type="ORF">H8S84_06305</name>
</gene>
<keyword evidence="3" id="KW-0255">Endonuclease</keyword>
<evidence type="ECO:0000256" key="5">
    <source>
        <dbReference type="ARBA" id="ARBA00023157"/>
    </source>
</evidence>
<keyword evidence="5" id="KW-1015">Disulfide bond</keyword>
<dbReference type="AlphaFoldDB" id="A0A923N3Y3"/>
<accession>A0A923N3Y3</accession>
<name>A0A923N3Y3_9BACT</name>